<dbReference type="PROSITE" id="PS00012">
    <property type="entry name" value="PHOSPHOPANTETHEINE"/>
    <property type="match status" value="2"/>
</dbReference>
<dbReference type="Gene3D" id="3.40.366.10">
    <property type="entry name" value="Malonyl-Coenzyme A Acyl Carrier Protein, domain 2"/>
    <property type="match status" value="1"/>
</dbReference>
<dbReference type="SMART" id="SM00823">
    <property type="entry name" value="PKS_PP"/>
    <property type="match status" value="2"/>
</dbReference>
<dbReference type="InterPro" id="IPR016036">
    <property type="entry name" value="Malonyl_transacylase_ACP-bd"/>
</dbReference>
<keyword evidence="14" id="KW-0378">Hydrolase</keyword>
<keyword evidence="3" id="KW-0596">Phosphopantetheine</keyword>
<evidence type="ECO:0000259" key="12">
    <source>
        <dbReference type="PROSITE" id="PS50075"/>
    </source>
</evidence>
<dbReference type="FunFam" id="2.30.38.10:FF:000001">
    <property type="entry name" value="Non-ribosomal peptide synthetase PvdI"/>
    <property type="match status" value="1"/>
</dbReference>
<dbReference type="GO" id="GO:0043041">
    <property type="term" value="P:amino acid activation for nonribosomal peptide biosynthetic process"/>
    <property type="evidence" value="ECO:0007669"/>
    <property type="project" value="UniProtKB-ARBA"/>
</dbReference>
<dbReference type="SUPFAM" id="SSF52151">
    <property type="entry name" value="FabD/lysophospholipase-like"/>
    <property type="match status" value="1"/>
</dbReference>
<dbReference type="CDD" id="cd19531">
    <property type="entry name" value="LCL_NRPS-like"/>
    <property type="match status" value="1"/>
</dbReference>
<dbReference type="FunFam" id="3.30.300.30:FF:000010">
    <property type="entry name" value="Enterobactin synthetase component F"/>
    <property type="match status" value="1"/>
</dbReference>
<reference evidence="14" key="1">
    <citation type="journal article" date="2018" name="J. Ind. Microbiol. Biotechnol.">
        <title>Genome mining reveals uncommon alkylpyrones as type III PKS products from myxobacteria.</title>
        <authorList>
            <person name="Hug J.J."/>
            <person name="Panter F."/>
            <person name="Krug D."/>
            <person name="Muller R."/>
        </authorList>
    </citation>
    <scope>NUCLEOTIDE SEQUENCE</scope>
    <source>
        <strain evidence="14">SBSr021</strain>
    </source>
</reference>
<dbReference type="InterPro" id="IPR036736">
    <property type="entry name" value="ACP-like_sf"/>
</dbReference>
<dbReference type="Gene3D" id="3.30.70.3290">
    <property type="match status" value="1"/>
</dbReference>
<dbReference type="GO" id="GO:0004315">
    <property type="term" value="F:3-oxoacyl-[acyl-carrier-protein] synthase activity"/>
    <property type="evidence" value="ECO:0007669"/>
    <property type="project" value="InterPro"/>
</dbReference>
<dbReference type="PROSITE" id="PS52004">
    <property type="entry name" value="KS3_2"/>
    <property type="match status" value="1"/>
</dbReference>
<evidence type="ECO:0000259" key="13">
    <source>
        <dbReference type="PROSITE" id="PS52004"/>
    </source>
</evidence>
<dbReference type="CDD" id="cd00833">
    <property type="entry name" value="PKS"/>
    <property type="match status" value="1"/>
</dbReference>
<evidence type="ECO:0000256" key="2">
    <source>
        <dbReference type="ARBA" id="ARBA00004496"/>
    </source>
</evidence>
<dbReference type="InterPro" id="IPR006162">
    <property type="entry name" value="Ppantetheine_attach_site"/>
</dbReference>
<sequence length="2115" mass="228448">MSQLLEEYRTRLRKALVKLEELESELCDLRREKDEPIAILGVALRGPGGASSPEAFFHLLAEGRDTVREAPRERFGLELSEALDADTRGARWGAFLNEDVSAFDAAFFGISPREARAMDPQQRLLLEVTWEALERAGQVPDRLLGSRAGVFLGMTANDYAERLAAMGPSAQDIYTGTGNNPCFAAGRLSYLLGLTGPSMTVNTACSSSLVAVHLGCQSLQRRESSLVVAGGVHLMLSSSSTRLLAKTGALSPDGRSKTFDAGANGYVRGEGCGVMVLKRLSDAERDGDPILAVIRGSAVNQDGKSTGLTAPNVLAQQALLRSALESARLSAEDIDYIEAHGTGTSLGDPIEFEALRAVLGKPRADGSRCVLGALKTNVGHLEAAAGVAGLIKAVLCLQHEAIPRNLHFEALNPQMSLEGTPFMIPTETVPWRAGERPRRAGVSSFGMSGTNAHVILEEAPRRETAAPLGKEATSYLLPLSAKSPEALVALARSHREALSTSEAHLHAIAFTASARRSHHEHRLAVTGRSKQEIGEALEAFVRGEAPAGLASGRAPLVPPKVVFVFPGQGSQWAGMGRALLAEEPVFREALTAWDARLLPHTGFSLLDELARPEQSSRLGETVVAQPALFAIGVALAALLASWGIRPDAVLGHSVGEIAAAHVAGVLDAEEAARLCALRGRIMQKATGHGKMVSVALGEVEALHAISGHEDRIGIAAVNDPGQVVLAGEVGALDALVSHLSARGVQCRELRVDYAFHSPQMEPLRRELVGALYRVTPRRATIPMYSTVTGDKVSGEELDAAYWGNNLRQTVRFERAVGRALEEGYRLFVEVGPHPVLSLNVEQCLAARGEEGHVVATLRRRKEERQSMLSALGALYARGRAVDWERLFAEAGRVVTLPTYPWQRERHWIEGASVSPSQAPEIAPHIAAPLRLPLRLGERLEAAEPEERRALLEEHVIEQVGSMLRLDPARIERDALFTGLGMDSMMSLELRNQLQASLGLQLPATLLFTHATPAALVEHLFTKLAERALAEPTPPPARPALLPLSAGQERLWFLDRLAPGMPLYNCHIGLRVRGALDREALRRSFDAVVQRHEALRTRFVEIDGEPRQVIAPPDTPADLTIIEVHGLNEEARRETMARRADEAARHPFDLAQGPLLRAVLLIFDEDDACLFVTQHHIITDGWSTGVLFQELAALYRAFVEGRRLSLSPLPLQFADLALREHAFLAGEEASRERAYWKEKLRDLPPLELPTDRTAPAVRSHDGATASFTLSPALTGAIDALARREGCTPFMVLFAAFAALLHRYAGQADFGVGTVIANRGSAPPELIGFLVNTLVLRCDFTDDPSFLGWLSRARTTVLEAFEHQALPFGEVVRATGAPRGGGLNPLVRACFTMENLPAPVVEFPGMTWTPLSGALDGSVEGTAKFDLSLVLMPIEGGLAGMIEYATDLFDASTVARMARHFQALLQAVTADASPRISRLPLLAPEERREILAAWNDTARDFPADACIHDLIEAQAQRTPEATAVTLGSNTLCYAELDRRANQLAHHLRRLGVGPEVLVGLYVERSLEMIVGLLGILKAGGAYVPLDPSYPRERLAFMLKDSRASVLLTHSRLVEGLPEQGAQLLCLDTMSAAIAAEDTRSPARMAKPENVAYVIYTSGSTGTPKGVLVAHRGACNLAAEARAFGIGAGTRLLQVSRLGFDAAAWEVFSALANGAVLCLVEDESTLVGAELARVLREQEISAALLVPSALSALPEESLPGLRSLIAGAEPCSAELVDRWSAGRRFFNAYGPTEASVITTIAECHAGTGRPPIGRPIANARVHILDRHLEPVPVGVAGELYIGGVGVARGYHRRAALTAERFVPDPFSTEPGARLYRTGDLVRWRADGNIEFLGRVDHQIKLRGFRIELGEIESALVQHPAVRDAVVLAREDVPSDPRLVAYLVPREAPLPGVSELRSYLHRKLPEYMVPAAFIELSELPRSPNGKVDRRALRAPTTLDSSAGSYVAPTGDIESTLAAIWAKALGFERVGVHDNFFDLGGHSLAILRVRRAIEQQLGRSLTVVDLFQHPTVAALARFLAPGPAEQGKTGGLTEEKRAALARARQDEQRSRALAARRRRP</sequence>
<dbReference type="InterPro" id="IPR001242">
    <property type="entry name" value="Condensation_dom"/>
</dbReference>
<proteinExistence type="inferred from homology"/>
<evidence type="ECO:0000256" key="4">
    <source>
        <dbReference type="ARBA" id="ARBA00022490"/>
    </source>
</evidence>
<dbReference type="InterPro" id="IPR010071">
    <property type="entry name" value="AA_adenyl_dom"/>
</dbReference>
<dbReference type="Pfam" id="PF00501">
    <property type="entry name" value="AMP-binding"/>
    <property type="match status" value="1"/>
</dbReference>
<dbReference type="InterPro" id="IPR016039">
    <property type="entry name" value="Thiolase-like"/>
</dbReference>
<dbReference type="EMBL" id="MH908924">
    <property type="protein sequence ID" value="AYM54552.1"/>
    <property type="molecule type" value="Genomic_DNA"/>
</dbReference>
<evidence type="ECO:0000256" key="3">
    <source>
        <dbReference type="ARBA" id="ARBA00022450"/>
    </source>
</evidence>
<dbReference type="FunFam" id="3.40.47.10:FF:000019">
    <property type="entry name" value="Polyketide synthase type I"/>
    <property type="match status" value="1"/>
</dbReference>
<dbReference type="InterPro" id="IPR014043">
    <property type="entry name" value="Acyl_transferase_dom"/>
</dbReference>
<dbReference type="InterPro" id="IPR045851">
    <property type="entry name" value="AMP-bd_C_sf"/>
</dbReference>
<keyword evidence="14" id="KW-0645">Protease</keyword>
<dbReference type="InterPro" id="IPR018201">
    <property type="entry name" value="Ketoacyl_synth_AS"/>
</dbReference>
<dbReference type="InterPro" id="IPR032821">
    <property type="entry name" value="PKS_assoc"/>
</dbReference>
<dbReference type="FunFam" id="1.10.1200.10:FF:000016">
    <property type="entry name" value="Non-ribosomal peptide synthase"/>
    <property type="match status" value="1"/>
</dbReference>
<dbReference type="PROSITE" id="PS00606">
    <property type="entry name" value="KS3_1"/>
    <property type="match status" value="1"/>
</dbReference>
<protein>
    <submittedName>
        <fullName evidence="14">Protease do</fullName>
    </submittedName>
</protein>
<dbReference type="SMART" id="SM00825">
    <property type="entry name" value="PKS_KS"/>
    <property type="match status" value="1"/>
</dbReference>
<dbReference type="InterPro" id="IPR016035">
    <property type="entry name" value="Acyl_Trfase/lysoPLipase"/>
</dbReference>
<dbReference type="Pfam" id="PF00109">
    <property type="entry name" value="ketoacyl-synt"/>
    <property type="match status" value="1"/>
</dbReference>
<dbReference type="Gene3D" id="1.10.1200.10">
    <property type="entry name" value="ACP-like"/>
    <property type="match status" value="2"/>
</dbReference>
<feature type="coiled-coil region" evidence="10">
    <location>
        <begin position="5"/>
        <end position="32"/>
    </location>
</feature>
<dbReference type="InterPro" id="IPR014030">
    <property type="entry name" value="Ketoacyl_synth_N"/>
</dbReference>
<dbReference type="Gene3D" id="3.30.559.30">
    <property type="entry name" value="Nonribosomal peptide synthetase, condensation domain"/>
    <property type="match status" value="1"/>
</dbReference>
<feature type="region of interest" description="Disordered" evidence="11">
    <location>
        <begin position="2078"/>
        <end position="2115"/>
    </location>
</feature>
<dbReference type="Gene3D" id="3.40.50.980">
    <property type="match status" value="2"/>
</dbReference>
<accession>A0A3S7V0P7</accession>
<dbReference type="PANTHER" id="PTHR43775">
    <property type="entry name" value="FATTY ACID SYNTHASE"/>
    <property type="match status" value="1"/>
</dbReference>
<comment type="cofactor">
    <cofactor evidence="1">
        <name>pantetheine 4'-phosphate</name>
        <dbReference type="ChEBI" id="CHEBI:47942"/>
    </cofactor>
</comment>
<keyword evidence="5" id="KW-0597">Phosphoprotein</keyword>
<dbReference type="InterPro" id="IPR023213">
    <property type="entry name" value="CAT-like_dom_sf"/>
</dbReference>
<dbReference type="Gene3D" id="3.30.300.30">
    <property type="match status" value="1"/>
</dbReference>
<dbReference type="NCBIfam" id="TIGR01733">
    <property type="entry name" value="AA-adenyl-dom"/>
    <property type="match status" value="1"/>
</dbReference>
<dbReference type="InterPro" id="IPR014031">
    <property type="entry name" value="Ketoacyl_synth_C"/>
</dbReference>
<dbReference type="Pfam" id="PF00668">
    <property type="entry name" value="Condensation"/>
    <property type="match status" value="1"/>
</dbReference>
<dbReference type="SUPFAM" id="SSF47336">
    <property type="entry name" value="ACP-like"/>
    <property type="match status" value="2"/>
</dbReference>
<dbReference type="InterPro" id="IPR050091">
    <property type="entry name" value="PKS_NRPS_Biosynth_Enz"/>
</dbReference>
<dbReference type="InterPro" id="IPR020845">
    <property type="entry name" value="AMP-binding_CS"/>
</dbReference>
<dbReference type="PANTHER" id="PTHR43775:SF51">
    <property type="entry name" value="INACTIVE PHENOLPHTHIOCEROL SYNTHESIS POLYKETIDE SYNTHASE TYPE I PKS1-RELATED"/>
    <property type="match status" value="1"/>
</dbReference>
<comment type="function">
    <text evidence="9">Involved in production of the polyketide antibiotic thailandamide.</text>
</comment>
<dbReference type="FunFam" id="3.40.50.980:FF:000001">
    <property type="entry name" value="Non-ribosomal peptide synthetase"/>
    <property type="match status" value="1"/>
</dbReference>
<organism evidence="14">
    <name type="scientific">Racemicystis crocea</name>
    <dbReference type="NCBI Taxonomy" id="1707966"/>
    <lineage>
        <taxon>Bacteria</taxon>
        <taxon>Pseudomonadati</taxon>
        <taxon>Myxococcota</taxon>
        <taxon>Polyangia</taxon>
        <taxon>Polyangiales</taxon>
        <taxon>Polyangiaceae</taxon>
    </lineage>
</organism>
<dbReference type="SUPFAM" id="SSF55048">
    <property type="entry name" value="Probable ACP-binding domain of malonyl-CoA ACP transacylase"/>
    <property type="match status" value="1"/>
</dbReference>
<evidence type="ECO:0000256" key="1">
    <source>
        <dbReference type="ARBA" id="ARBA00001957"/>
    </source>
</evidence>
<feature type="domain" description="Ketosynthase family 3 (KS3)" evidence="13">
    <location>
        <begin position="34"/>
        <end position="458"/>
    </location>
</feature>
<evidence type="ECO:0000256" key="6">
    <source>
        <dbReference type="ARBA" id="ARBA00022679"/>
    </source>
</evidence>
<dbReference type="SUPFAM" id="SSF53901">
    <property type="entry name" value="Thiolase-like"/>
    <property type="match status" value="1"/>
</dbReference>
<evidence type="ECO:0000256" key="8">
    <source>
        <dbReference type="ARBA" id="ARBA00029443"/>
    </source>
</evidence>
<dbReference type="FunFam" id="3.40.50.12780:FF:000012">
    <property type="entry name" value="Non-ribosomal peptide synthetase"/>
    <property type="match status" value="1"/>
</dbReference>
<dbReference type="SUPFAM" id="SSF56801">
    <property type="entry name" value="Acetyl-CoA synthetase-like"/>
    <property type="match status" value="1"/>
</dbReference>
<evidence type="ECO:0000256" key="7">
    <source>
        <dbReference type="ARBA" id="ARBA00023054"/>
    </source>
</evidence>
<dbReference type="SUPFAM" id="SSF52777">
    <property type="entry name" value="CoA-dependent acyltransferases"/>
    <property type="match status" value="2"/>
</dbReference>
<dbReference type="GO" id="GO:0044550">
    <property type="term" value="P:secondary metabolite biosynthetic process"/>
    <property type="evidence" value="ECO:0007669"/>
    <property type="project" value="UniProtKB-ARBA"/>
</dbReference>
<dbReference type="InterPro" id="IPR020841">
    <property type="entry name" value="PKS_Beta-ketoAc_synthase_dom"/>
</dbReference>
<dbReference type="InterPro" id="IPR000873">
    <property type="entry name" value="AMP-dep_synth/lig_dom"/>
</dbReference>
<feature type="compositionally biased region" description="Basic and acidic residues" evidence="11">
    <location>
        <begin position="2088"/>
        <end position="2105"/>
    </location>
</feature>
<evidence type="ECO:0000313" key="14">
    <source>
        <dbReference type="EMBL" id="AYM54552.1"/>
    </source>
</evidence>
<dbReference type="InterPro" id="IPR020806">
    <property type="entry name" value="PKS_PP-bd"/>
</dbReference>
<dbReference type="GO" id="GO:0006633">
    <property type="term" value="P:fatty acid biosynthetic process"/>
    <property type="evidence" value="ECO:0007669"/>
    <property type="project" value="InterPro"/>
</dbReference>
<dbReference type="GO" id="GO:0031177">
    <property type="term" value="F:phosphopantetheine binding"/>
    <property type="evidence" value="ECO:0007669"/>
    <property type="project" value="InterPro"/>
</dbReference>
<dbReference type="FunFam" id="3.40.366.10:FF:000002">
    <property type="entry name" value="Probable polyketide synthase 2"/>
    <property type="match status" value="1"/>
</dbReference>
<dbReference type="Pfam" id="PF00698">
    <property type="entry name" value="Acyl_transf_1"/>
    <property type="match status" value="1"/>
</dbReference>
<dbReference type="Gene3D" id="2.30.38.10">
    <property type="entry name" value="Luciferase, Domain 3"/>
    <property type="match status" value="1"/>
</dbReference>
<dbReference type="GO" id="GO:0005737">
    <property type="term" value="C:cytoplasm"/>
    <property type="evidence" value="ECO:0007669"/>
    <property type="project" value="UniProtKB-SubCell"/>
</dbReference>
<dbReference type="Pfam" id="PF13193">
    <property type="entry name" value="AMP-binding_C"/>
    <property type="match status" value="1"/>
</dbReference>
<dbReference type="InterPro" id="IPR009081">
    <property type="entry name" value="PP-bd_ACP"/>
</dbReference>
<dbReference type="Pfam" id="PF02801">
    <property type="entry name" value="Ketoacyl-synt_C"/>
    <property type="match status" value="1"/>
</dbReference>
<dbReference type="SMART" id="SM00827">
    <property type="entry name" value="PKS_AT"/>
    <property type="match status" value="1"/>
</dbReference>
<keyword evidence="4" id="KW-0963">Cytoplasm</keyword>
<keyword evidence="6" id="KW-0808">Transferase</keyword>
<dbReference type="PROSITE" id="PS00455">
    <property type="entry name" value="AMP_BINDING"/>
    <property type="match status" value="1"/>
</dbReference>
<dbReference type="GO" id="GO:0004312">
    <property type="term" value="F:fatty acid synthase activity"/>
    <property type="evidence" value="ECO:0007669"/>
    <property type="project" value="TreeGrafter"/>
</dbReference>
<dbReference type="InterPro" id="IPR001227">
    <property type="entry name" value="Ac_transferase_dom_sf"/>
</dbReference>
<dbReference type="CDD" id="cd17652">
    <property type="entry name" value="A_NRPS_CmdD_like"/>
    <property type="match status" value="1"/>
</dbReference>
<dbReference type="PROSITE" id="PS50075">
    <property type="entry name" value="CARRIER"/>
    <property type="match status" value="2"/>
</dbReference>
<evidence type="ECO:0000256" key="9">
    <source>
        <dbReference type="ARBA" id="ARBA00054155"/>
    </source>
</evidence>
<name>A0A3S7V0P7_9BACT</name>
<dbReference type="Pfam" id="PF16197">
    <property type="entry name" value="KAsynt_C_assoc"/>
    <property type="match status" value="1"/>
</dbReference>
<evidence type="ECO:0000256" key="11">
    <source>
        <dbReference type="SAM" id="MobiDB-lite"/>
    </source>
</evidence>
<dbReference type="Pfam" id="PF00550">
    <property type="entry name" value="PP-binding"/>
    <property type="match status" value="2"/>
</dbReference>
<comment type="similarity">
    <text evidence="8">In the C-terminal section; belongs to the NRP synthetase family.</text>
</comment>
<dbReference type="Gene3D" id="3.40.47.10">
    <property type="match status" value="1"/>
</dbReference>
<evidence type="ECO:0000256" key="5">
    <source>
        <dbReference type="ARBA" id="ARBA00022553"/>
    </source>
</evidence>
<comment type="subcellular location">
    <subcellularLocation>
        <location evidence="2">Cytoplasm</location>
    </subcellularLocation>
</comment>
<feature type="domain" description="Carrier" evidence="12">
    <location>
        <begin position="2003"/>
        <end position="2078"/>
    </location>
</feature>
<dbReference type="GO" id="GO:0008233">
    <property type="term" value="F:peptidase activity"/>
    <property type="evidence" value="ECO:0007669"/>
    <property type="project" value="UniProtKB-KW"/>
</dbReference>
<dbReference type="GO" id="GO:0006508">
    <property type="term" value="P:proteolysis"/>
    <property type="evidence" value="ECO:0007669"/>
    <property type="project" value="UniProtKB-KW"/>
</dbReference>
<feature type="domain" description="Carrier" evidence="12">
    <location>
        <begin position="946"/>
        <end position="1023"/>
    </location>
</feature>
<dbReference type="Gene3D" id="3.30.559.10">
    <property type="entry name" value="Chloramphenicol acetyltransferase-like domain"/>
    <property type="match status" value="1"/>
</dbReference>
<evidence type="ECO:0000256" key="10">
    <source>
        <dbReference type="SAM" id="Coils"/>
    </source>
</evidence>
<dbReference type="InterPro" id="IPR025110">
    <property type="entry name" value="AMP-bd_C"/>
</dbReference>
<dbReference type="SMART" id="SM01294">
    <property type="entry name" value="PKS_PP_betabranch"/>
    <property type="match status" value="1"/>
</dbReference>
<keyword evidence="7 10" id="KW-0175">Coiled coil</keyword>